<dbReference type="InterPro" id="IPR001870">
    <property type="entry name" value="B30.2/SPRY"/>
</dbReference>
<evidence type="ECO:0000313" key="3">
    <source>
        <dbReference type="Proteomes" id="UP000604046"/>
    </source>
</evidence>
<dbReference type="CDD" id="cd11709">
    <property type="entry name" value="SPRY"/>
    <property type="match status" value="1"/>
</dbReference>
<dbReference type="Gene3D" id="2.60.120.920">
    <property type="match status" value="1"/>
</dbReference>
<keyword evidence="3" id="KW-1185">Reference proteome</keyword>
<name>A0A812JK22_9DINO</name>
<evidence type="ECO:0000259" key="1">
    <source>
        <dbReference type="PROSITE" id="PS50188"/>
    </source>
</evidence>
<gene>
    <name evidence="2" type="ORF">SNAT2548_LOCUS7053</name>
</gene>
<dbReference type="InterPro" id="IPR013320">
    <property type="entry name" value="ConA-like_dom_sf"/>
</dbReference>
<comment type="caution">
    <text evidence="2">The sequence shown here is derived from an EMBL/GenBank/DDBJ whole genome shotgun (WGS) entry which is preliminary data.</text>
</comment>
<proteinExistence type="predicted"/>
<sequence>MPQASLTLNTKTPAGESCAKLRSEIAALMERHESSFELSAGGKTLEDTDKVPDSPVTITLVNLSWEGATPARVKDLGGGEFTVVGEAMKGSGHFNFMCNTGFTDGVGYFEVEVLEGDGPFIGVTTKAGFKEGYKIRALEFGGPGNLSDGSGLKRGGFGEPVKKGSVIGFTLDLTDGSSVGMTVWDGDKCLGEAYKGCKREKGATVYPVVCARKPGDRFKLSLKRQPRVQEKRTPHPAHNSWELTRFVQDGATVSLDEAQTAKGAGRGRAYIGPGEPPKGHLVMQLEQSAGDANEFKLHFKLFNILNTKVTITGSSGSTENLDVGLILGTRVLSPIQDFENKLSTALSSVDSWTLTGSGENAKLTMRSADVELAFDWVDKAMQEPVSDVALP</sequence>
<dbReference type="EMBL" id="CAJNDS010000482">
    <property type="protein sequence ID" value="CAE7210870.1"/>
    <property type="molecule type" value="Genomic_DNA"/>
</dbReference>
<accession>A0A812JK22</accession>
<dbReference type="AlphaFoldDB" id="A0A812JK22"/>
<dbReference type="Proteomes" id="UP000604046">
    <property type="component" value="Unassembled WGS sequence"/>
</dbReference>
<evidence type="ECO:0000313" key="2">
    <source>
        <dbReference type="EMBL" id="CAE7210870.1"/>
    </source>
</evidence>
<feature type="domain" description="B30.2/SPRY" evidence="1">
    <location>
        <begin position="43"/>
        <end position="227"/>
    </location>
</feature>
<dbReference type="PROSITE" id="PS50188">
    <property type="entry name" value="B302_SPRY"/>
    <property type="match status" value="1"/>
</dbReference>
<organism evidence="2 3">
    <name type="scientific">Symbiodinium natans</name>
    <dbReference type="NCBI Taxonomy" id="878477"/>
    <lineage>
        <taxon>Eukaryota</taxon>
        <taxon>Sar</taxon>
        <taxon>Alveolata</taxon>
        <taxon>Dinophyceae</taxon>
        <taxon>Suessiales</taxon>
        <taxon>Symbiodiniaceae</taxon>
        <taxon>Symbiodinium</taxon>
    </lineage>
</organism>
<dbReference type="SUPFAM" id="SSF49899">
    <property type="entry name" value="Concanavalin A-like lectins/glucanases"/>
    <property type="match status" value="1"/>
</dbReference>
<dbReference type="InterPro" id="IPR043136">
    <property type="entry name" value="B30.2/SPRY_sf"/>
</dbReference>
<protein>
    <recommendedName>
        <fullName evidence="1">B30.2/SPRY domain-containing protein</fullName>
    </recommendedName>
</protein>
<reference evidence="2" key="1">
    <citation type="submission" date="2021-02" db="EMBL/GenBank/DDBJ databases">
        <authorList>
            <person name="Dougan E. K."/>
            <person name="Rhodes N."/>
            <person name="Thang M."/>
            <person name="Chan C."/>
        </authorList>
    </citation>
    <scope>NUCLEOTIDE SEQUENCE</scope>
</reference>